<dbReference type="EMBL" id="QMIF01000025">
    <property type="protein sequence ID" value="TVM30335.1"/>
    <property type="molecule type" value="Genomic_DNA"/>
</dbReference>
<dbReference type="InterPro" id="IPR014729">
    <property type="entry name" value="Rossmann-like_a/b/a_fold"/>
</dbReference>
<name>A0A6P1ZBB9_9BACT</name>
<sequence>MTSRSQLPTKIETALALLESARARHHGSMAVAFSGGKDSLVALHLVRTMYGGSVPLPVFSIDTGVKFPEVTAFRDRLAADWGLDLRIVQDADWAAMAADGAMPSTNRLECCRVLKVAPLRAAITELGLTALISGIRRDEHETRAGETAVSPREHPPHERIHPLLDFSETDVWDYIRTFDLPYAPPYDQGYRSLSCIPCTTAPGKEGQAASERASRNPDKEAVMAQLRALGYF</sequence>
<reference evidence="3 4" key="1">
    <citation type="submission" date="2018-06" db="EMBL/GenBank/DDBJ databases">
        <title>Complete genome of Desulfovibrio marinus P48SEP.</title>
        <authorList>
            <person name="Crispim J.S."/>
            <person name="Vidigal P.M.P."/>
            <person name="Silva L.C.F."/>
            <person name="Araujo L.C."/>
            <person name="Laguardia C.N."/>
            <person name="Dias R.S."/>
            <person name="Sousa M.P."/>
            <person name="Paula S.O."/>
            <person name="Silva C."/>
        </authorList>
    </citation>
    <scope>NUCLEOTIDE SEQUENCE [LARGE SCALE GENOMIC DNA]</scope>
    <source>
        <strain evidence="3 4">P48SEP</strain>
    </source>
</reference>
<organism evidence="3 4">
    <name type="scientific">Oceanidesulfovibrio marinus</name>
    <dbReference type="NCBI Taxonomy" id="370038"/>
    <lineage>
        <taxon>Bacteria</taxon>
        <taxon>Pseudomonadati</taxon>
        <taxon>Thermodesulfobacteriota</taxon>
        <taxon>Desulfovibrionia</taxon>
        <taxon>Desulfovibrionales</taxon>
        <taxon>Desulfovibrionaceae</taxon>
        <taxon>Oceanidesulfovibrio</taxon>
    </lineage>
</organism>
<dbReference type="SUPFAM" id="SSF52402">
    <property type="entry name" value="Adenine nucleotide alpha hydrolases-like"/>
    <property type="match status" value="1"/>
</dbReference>
<protein>
    <submittedName>
        <fullName evidence="3">Phosphoadenosine phosphosulfate reductase</fullName>
    </submittedName>
</protein>
<evidence type="ECO:0000313" key="4">
    <source>
        <dbReference type="Proteomes" id="UP000434052"/>
    </source>
</evidence>
<dbReference type="InterPro" id="IPR050128">
    <property type="entry name" value="Sulfate_adenylyltrnsfr_sub2"/>
</dbReference>
<dbReference type="AlphaFoldDB" id="A0A6P1ZBB9"/>
<gene>
    <name evidence="3" type="ORF">DQK91_21290</name>
</gene>
<dbReference type="PANTHER" id="PTHR43196:SF1">
    <property type="entry name" value="SULFATE ADENYLYLTRANSFERASE SUBUNIT 2"/>
    <property type="match status" value="1"/>
</dbReference>
<dbReference type="Pfam" id="PF01507">
    <property type="entry name" value="PAPS_reduct"/>
    <property type="match status" value="1"/>
</dbReference>
<accession>A0A6P1ZBB9</accession>
<proteinExistence type="predicted"/>
<evidence type="ECO:0000313" key="3">
    <source>
        <dbReference type="EMBL" id="TVM30335.1"/>
    </source>
</evidence>
<evidence type="ECO:0000259" key="2">
    <source>
        <dbReference type="Pfam" id="PF01507"/>
    </source>
</evidence>
<feature type="region of interest" description="Disordered" evidence="1">
    <location>
        <begin position="139"/>
        <end position="159"/>
    </location>
</feature>
<dbReference type="OrthoDB" id="9772604at2"/>
<comment type="caution">
    <text evidence="3">The sequence shown here is derived from an EMBL/GenBank/DDBJ whole genome shotgun (WGS) entry which is preliminary data.</text>
</comment>
<dbReference type="PANTHER" id="PTHR43196">
    <property type="entry name" value="SULFATE ADENYLYLTRANSFERASE SUBUNIT 2"/>
    <property type="match status" value="1"/>
</dbReference>
<dbReference type="GO" id="GO:0003824">
    <property type="term" value="F:catalytic activity"/>
    <property type="evidence" value="ECO:0007669"/>
    <property type="project" value="InterPro"/>
</dbReference>
<dbReference type="InterPro" id="IPR002500">
    <property type="entry name" value="PAPS_reduct_dom"/>
</dbReference>
<evidence type="ECO:0000256" key="1">
    <source>
        <dbReference type="SAM" id="MobiDB-lite"/>
    </source>
</evidence>
<dbReference type="Gene3D" id="3.40.50.620">
    <property type="entry name" value="HUPs"/>
    <property type="match status" value="1"/>
</dbReference>
<dbReference type="Proteomes" id="UP000434052">
    <property type="component" value="Unassembled WGS sequence"/>
</dbReference>
<dbReference type="RefSeq" id="WP_144307429.1">
    <property type="nucleotide sequence ID" value="NZ_QMIF01000025.1"/>
</dbReference>
<feature type="domain" description="Phosphoadenosine phosphosulphate reductase" evidence="2">
    <location>
        <begin position="29"/>
        <end position="200"/>
    </location>
</feature>